<evidence type="ECO:0000313" key="3">
    <source>
        <dbReference type="Proteomes" id="UP000012488"/>
    </source>
</evidence>
<sequence length="379" mass="41494">MEELEVYSRLIGSIYDRVGQPDEWPELLEDLTGFVGGRVGQLAVFSLDGTRKPMWAVSGFDRTQYRTFLYRHATEDPRLPYILSNQGKVIRAEEGVDPAQFRETALFKEVVRPFGIEHSLVTYFAKEADVMATLAAMRDEEAGPFQSAEVRRLAMLVPHLRRAFEFYALMRQASERSSDLASALDLLDAAVILTDSRLRVAHANRAAEELAKSRTGLSLDKGSLALKDGHCSRRIARAASEALAAASGDATITQADHIAITCSESGTPYRVSLHPLSKRPAGTGSRVKAELAVVIRSGSPKTQESSAVRLQRLFGLTTAEAILANAVASGRSLNAHAQDRGIAISTVRTQLRALFAKTETHRQGELVARLREGLDISLH</sequence>
<organism evidence="2 3">
    <name type="scientific">Methylobacterium mesophilicum SR1.6/6</name>
    <dbReference type="NCBI Taxonomy" id="908290"/>
    <lineage>
        <taxon>Bacteria</taxon>
        <taxon>Pseudomonadati</taxon>
        <taxon>Pseudomonadota</taxon>
        <taxon>Alphaproteobacteria</taxon>
        <taxon>Hyphomicrobiales</taxon>
        <taxon>Methylobacteriaceae</taxon>
        <taxon>Methylobacterium</taxon>
    </lineage>
</organism>
<proteinExistence type="predicted"/>
<dbReference type="RefSeq" id="WP_010682943.1">
    <property type="nucleotide sequence ID" value="NZ_CP043538.1"/>
</dbReference>
<reference evidence="2 3" key="2">
    <citation type="journal article" date="2013" name="Genome Announc.">
        <title>Draft Genome Sequence of Methylobacterium mesophilicum Strain SR1.6/6, Isolated from Citrus sinensis.</title>
        <authorList>
            <person name="Marinho Almeida D."/>
            <person name="Dini-Andreote F."/>
            <person name="Camargo Neves A.A."/>
            <person name="Juca Ramos R.T."/>
            <person name="Andreote F.D."/>
            <person name="Carneiro A.R."/>
            <person name="Oliveira de Souza Lima A."/>
            <person name="Caracciolo Gomes de Sa P.H."/>
            <person name="Ribeiro Barbosa M.S."/>
            <person name="Araujo W.L."/>
            <person name="Silva A."/>
        </authorList>
    </citation>
    <scope>NUCLEOTIDE SEQUENCE [LARGE SCALE GENOMIC DNA]</scope>
    <source>
        <strain evidence="2 3">SR1.6/6</strain>
    </source>
</reference>
<dbReference type="InterPro" id="IPR016032">
    <property type="entry name" value="Sig_transdc_resp-reg_C-effctor"/>
</dbReference>
<protein>
    <submittedName>
        <fullName evidence="2">Helix-turn-helix transcriptional regulator</fullName>
    </submittedName>
</protein>
<dbReference type="OrthoDB" id="7444822at2"/>
<dbReference type="InterPro" id="IPR000792">
    <property type="entry name" value="Tscrpt_reg_LuxR_C"/>
</dbReference>
<accession>A0A6B9FMV7</accession>
<dbReference type="EMBL" id="CP043538">
    <property type="protein sequence ID" value="QGY02514.1"/>
    <property type="molecule type" value="Genomic_DNA"/>
</dbReference>
<dbReference type="SUPFAM" id="SSF46894">
    <property type="entry name" value="C-terminal effector domain of the bipartite response regulators"/>
    <property type="match status" value="1"/>
</dbReference>
<dbReference type="Gene3D" id="1.10.10.10">
    <property type="entry name" value="Winged helix-like DNA-binding domain superfamily/Winged helix DNA-binding domain"/>
    <property type="match status" value="1"/>
</dbReference>
<dbReference type="Proteomes" id="UP000012488">
    <property type="component" value="Chromosome"/>
</dbReference>
<gene>
    <name evidence="2" type="ORF">MMSR116_12000</name>
</gene>
<dbReference type="GO" id="GO:0003677">
    <property type="term" value="F:DNA binding"/>
    <property type="evidence" value="ECO:0007669"/>
    <property type="project" value="InterPro"/>
</dbReference>
<dbReference type="InterPro" id="IPR036388">
    <property type="entry name" value="WH-like_DNA-bd_sf"/>
</dbReference>
<dbReference type="SMART" id="SM00421">
    <property type="entry name" value="HTH_LUXR"/>
    <property type="match status" value="1"/>
</dbReference>
<feature type="domain" description="HTH luxR-type" evidence="1">
    <location>
        <begin position="313"/>
        <end position="370"/>
    </location>
</feature>
<reference evidence="2 3" key="1">
    <citation type="journal article" date="2012" name="Genet. Mol. Biol.">
        <title>Analysis of 16S rRNA and mxaF genes revealing insights into Methylobacterium niche-specific plant association.</title>
        <authorList>
            <person name="Dourado M.N."/>
            <person name="Andreote F.D."/>
            <person name="Dini-Andreote F."/>
            <person name="Conti R."/>
            <person name="Araujo J.M."/>
            <person name="Araujo W.L."/>
        </authorList>
    </citation>
    <scope>NUCLEOTIDE SEQUENCE [LARGE SCALE GENOMIC DNA]</scope>
    <source>
        <strain evidence="2 3">SR1.6/6</strain>
    </source>
</reference>
<name>A0A6B9FMV7_9HYPH</name>
<evidence type="ECO:0000259" key="1">
    <source>
        <dbReference type="SMART" id="SM00421"/>
    </source>
</evidence>
<evidence type="ECO:0000313" key="2">
    <source>
        <dbReference type="EMBL" id="QGY02514.1"/>
    </source>
</evidence>
<dbReference type="AlphaFoldDB" id="A0A6B9FMV7"/>
<dbReference type="KEGG" id="mmes:MMSR116_12000"/>
<dbReference type="GO" id="GO:0006355">
    <property type="term" value="P:regulation of DNA-templated transcription"/>
    <property type="evidence" value="ECO:0007669"/>
    <property type="project" value="InterPro"/>
</dbReference>